<reference evidence="1 2" key="1">
    <citation type="submission" date="2015-01" db="EMBL/GenBank/DDBJ databases">
        <title>Evolution of Trichinella species and genotypes.</title>
        <authorList>
            <person name="Korhonen P.K."/>
            <person name="Edoardo P."/>
            <person name="Giuseppe L.R."/>
            <person name="Gasser R.B."/>
        </authorList>
    </citation>
    <scope>NUCLEOTIDE SEQUENCE [LARGE SCALE GENOMIC DNA]</scope>
    <source>
        <strain evidence="1">ISS588</strain>
    </source>
</reference>
<protein>
    <submittedName>
        <fullName evidence="1">Uncharacterized protein</fullName>
    </submittedName>
</protein>
<dbReference type="AlphaFoldDB" id="A0A0V1J8V2"/>
<keyword evidence="2" id="KW-1185">Reference proteome</keyword>
<organism evidence="1 2">
    <name type="scientific">Trichinella pseudospiralis</name>
    <name type="common">Parasitic roundworm</name>
    <dbReference type="NCBI Taxonomy" id="6337"/>
    <lineage>
        <taxon>Eukaryota</taxon>
        <taxon>Metazoa</taxon>
        <taxon>Ecdysozoa</taxon>
        <taxon>Nematoda</taxon>
        <taxon>Enoplea</taxon>
        <taxon>Dorylaimia</taxon>
        <taxon>Trichinellida</taxon>
        <taxon>Trichinellidae</taxon>
        <taxon>Trichinella</taxon>
    </lineage>
</organism>
<gene>
    <name evidence="1" type="ORF">T4B_9157</name>
</gene>
<name>A0A0V1J8V2_TRIPS</name>
<accession>A0A0V1J8V2</accession>
<comment type="caution">
    <text evidence="1">The sequence shown here is derived from an EMBL/GenBank/DDBJ whole genome shotgun (WGS) entry which is preliminary data.</text>
</comment>
<proteinExistence type="predicted"/>
<feature type="non-terminal residue" evidence="1">
    <location>
        <position position="1"/>
    </location>
</feature>
<dbReference type="Proteomes" id="UP000054805">
    <property type="component" value="Unassembled WGS sequence"/>
</dbReference>
<sequence>LRNFKSCHGLGELKIYGEKLSADRKEGSDLDFVYNVDEAGLVWNSWKRRLYR</sequence>
<dbReference type="EMBL" id="JYDS01000026">
    <property type="protein sequence ID" value="KRZ31320.1"/>
    <property type="molecule type" value="Genomic_DNA"/>
</dbReference>
<evidence type="ECO:0000313" key="2">
    <source>
        <dbReference type="Proteomes" id="UP000054805"/>
    </source>
</evidence>
<evidence type="ECO:0000313" key="1">
    <source>
        <dbReference type="EMBL" id="KRZ31320.1"/>
    </source>
</evidence>
<feature type="non-terminal residue" evidence="1">
    <location>
        <position position="52"/>
    </location>
</feature>